<keyword evidence="1" id="KW-1133">Transmembrane helix</keyword>
<dbReference type="Proteomes" id="UP000050872">
    <property type="component" value="Unassembled WGS sequence"/>
</dbReference>
<organism evidence="2 3">
    <name type="scientific">Companilactobacillus mindensis DSM 14500</name>
    <dbReference type="NCBI Taxonomy" id="1423770"/>
    <lineage>
        <taxon>Bacteria</taxon>
        <taxon>Bacillati</taxon>
        <taxon>Bacillota</taxon>
        <taxon>Bacilli</taxon>
        <taxon>Lactobacillales</taxon>
        <taxon>Lactobacillaceae</taxon>
        <taxon>Companilactobacillus</taxon>
    </lineage>
</organism>
<name>A0A0R1QE70_9LACO</name>
<evidence type="ECO:0000256" key="1">
    <source>
        <dbReference type="SAM" id="Phobius"/>
    </source>
</evidence>
<evidence type="ECO:0000313" key="2">
    <source>
        <dbReference type="EMBL" id="KRL43103.1"/>
    </source>
</evidence>
<accession>A0A0R1QE70</accession>
<feature type="transmembrane region" description="Helical" evidence="1">
    <location>
        <begin position="75"/>
        <end position="107"/>
    </location>
</feature>
<dbReference type="PATRIC" id="fig|1423770.3.peg.1253"/>
<gene>
    <name evidence="2" type="ORF">FD29_GL001217</name>
</gene>
<reference evidence="2 3" key="1">
    <citation type="journal article" date="2015" name="Genome Announc.">
        <title>Expanding the biotechnology potential of lactobacilli through comparative genomics of 213 strains and associated genera.</title>
        <authorList>
            <person name="Sun Z."/>
            <person name="Harris H.M."/>
            <person name="McCann A."/>
            <person name="Guo C."/>
            <person name="Argimon S."/>
            <person name="Zhang W."/>
            <person name="Yang X."/>
            <person name="Jeffery I.B."/>
            <person name="Cooney J.C."/>
            <person name="Kagawa T.F."/>
            <person name="Liu W."/>
            <person name="Song Y."/>
            <person name="Salvetti E."/>
            <person name="Wrobel A."/>
            <person name="Rasinkangas P."/>
            <person name="Parkhill J."/>
            <person name="Rea M.C."/>
            <person name="O'Sullivan O."/>
            <person name="Ritari J."/>
            <person name="Douillard F.P."/>
            <person name="Paul Ross R."/>
            <person name="Yang R."/>
            <person name="Briner A.E."/>
            <person name="Felis G.E."/>
            <person name="de Vos W.M."/>
            <person name="Barrangou R."/>
            <person name="Klaenhammer T.R."/>
            <person name="Caufield P.W."/>
            <person name="Cui Y."/>
            <person name="Zhang H."/>
            <person name="O'Toole P.W."/>
        </authorList>
    </citation>
    <scope>NUCLEOTIDE SEQUENCE [LARGE SCALE GENOMIC DNA]</scope>
    <source>
        <strain evidence="2 3">DSM 14500</strain>
    </source>
</reference>
<dbReference type="RefSeq" id="WP_235804293.1">
    <property type="nucleotide sequence ID" value="NZ_AZEZ01000093.1"/>
</dbReference>
<keyword evidence="1" id="KW-0812">Transmembrane</keyword>
<dbReference type="EMBL" id="AZEZ01000093">
    <property type="protein sequence ID" value="KRL43103.1"/>
    <property type="molecule type" value="Genomic_DNA"/>
</dbReference>
<keyword evidence="3" id="KW-1185">Reference proteome</keyword>
<comment type="caution">
    <text evidence="2">The sequence shown here is derived from an EMBL/GenBank/DDBJ whole genome shotgun (WGS) entry which is preliminary data.</text>
</comment>
<keyword evidence="1" id="KW-0472">Membrane</keyword>
<evidence type="ECO:0000313" key="3">
    <source>
        <dbReference type="Proteomes" id="UP000050872"/>
    </source>
</evidence>
<dbReference type="AlphaFoldDB" id="A0A0R1QE70"/>
<protein>
    <submittedName>
        <fullName evidence="2">Uncharacterized protein</fullName>
    </submittedName>
</protein>
<proteinExistence type="predicted"/>
<sequence>MVQSVNSQNDSDLFSVSLVAFWVKGSITMDDSFLRVNMPNTILFGLLPAGKTKDSSPLSGITNVYTSKSYKLGSIILGAILIMVGLAMFGASAFAALIALVIGAAVLGGGIKTSFTYERSGIEKTIEFPFFEASRVDGLENQLTQKLAQFQDDRNVRKQSELTRQQSVNNTNNVVNAINNNGNANTNAPADAGDFIFCSKCGNQLKMGSVLL</sequence>
<dbReference type="STRING" id="1423770.FD29_GL001217"/>